<dbReference type="AlphaFoldDB" id="K0TDE9"/>
<dbReference type="OMA" id="EANACSC"/>
<keyword evidence="4" id="KW-1185">Reference proteome</keyword>
<dbReference type="GO" id="GO:0016020">
    <property type="term" value="C:membrane"/>
    <property type="evidence" value="ECO:0007669"/>
    <property type="project" value="TreeGrafter"/>
</dbReference>
<keyword evidence="2" id="KW-0445">Lipid transport</keyword>
<protein>
    <recommendedName>
        <fullName evidence="2">Vacuolar protein sorting-associated protein 51 homolog</fullName>
    </recommendedName>
</protein>
<dbReference type="Proteomes" id="UP000266841">
    <property type="component" value="Unassembled WGS sequence"/>
</dbReference>
<dbReference type="GO" id="GO:0006869">
    <property type="term" value="P:lipid transport"/>
    <property type="evidence" value="ECO:0007669"/>
    <property type="project" value="UniProtKB-UniRule"/>
</dbReference>
<dbReference type="GO" id="GO:0005829">
    <property type="term" value="C:cytosol"/>
    <property type="evidence" value="ECO:0007669"/>
    <property type="project" value="GOC"/>
</dbReference>
<comment type="caution">
    <text evidence="3">The sequence shown here is derived from an EMBL/GenBank/DDBJ whole genome shotgun (WGS) entry which is preliminary data.</text>
</comment>
<dbReference type="GO" id="GO:0048193">
    <property type="term" value="P:Golgi vesicle transport"/>
    <property type="evidence" value="ECO:0007669"/>
    <property type="project" value="TreeGrafter"/>
</dbReference>
<gene>
    <name evidence="3" type="ORF">THAOC_10247</name>
</gene>
<comment type="function">
    <text evidence="2">Acts as component of the GARP complex that is involved in retrograde transport from early and late endosomes to the trans-Golgi network (TGN).</text>
</comment>
<keyword evidence="2" id="KW-0333">Golgi apparatus</keyword>
<dbReference type="GO" id="GO:0042147">
    <property type="term" value="P:retrograde transport, endosome to Golgi"/>
    <property type="evidence" value="ECO:0007669"/>
    <property type="project" value="UniProtKB-UniRule"/>
</dbReference>
<comment type="similarity">
    <text evidence="1 2">Belongs to the VPS51 family.</text>
</comment>
<comment type="subunit">
    <text evidence="2">Component of the Golgi-associated retrograde protein (GARP) complex.</text>
</comment>
<dbReference type="InterPro" id="IPR014812">
    <property type="entry name" value="Vps51"/>
</dbReference>
<feature type="non-terminal residue" evidence="3">
    <location>
        <position position="1"/>
    </location>
</feature>
<dbReference type="GO" id="GO:1990745">
    <property type="term" value="C:EARP complex"/>
    <property type="evidence" value="ECO:0007669"/>
    <property type="project" value="TreeGrafter"/>
</dbReference>
<dbReference type="EMBL" id="AGNL01011161">
    <property type="protein sequence ID" value="EJK68562.1"/>
    <property type="molecule type" value="Genomic_DNA"/>
</dbReference>
<dbReference type="PANTHER" id="PTHR15954:SF4">
    <property type="entry name" value="VACUOLAR PROTEIN SORTING-ASSOCIATED PROTEIN 51 HOMOLOG"/>
    <property type="match status" value="1"/>
</dbReference>
<evidence type="ECO:0000313" key="3">
    <source>
        <dbReference type="EMBL" id="EJK68562.1"/>
    </source>
</evidence>
<keyword evidence="2" id="KW-0653">Protein transport</keyword>
<dbReference type="GO" id="GO:0000938">
    <property type="term" value="C:GARP complex"/>
    <property type="evidence" value="ECO:0007669"/>
    <property type="project" value="UniProtKB-UniRule"/>
</dbReference>
<keyword evidence="2" id="KW-0813">Transport</keyword>
<comment type="subcellular location">
    <subcellularLocation>
        <location evidence="2">Golgi apparatus</location>
        <location evidence="2">trans-Golgi network</location>
    </subcellularLocation>
</comment>
<evidence type="ECO:0000256" key="2">
    <source>
        <dbReference type="RuleBase" id="RU368010"/>
    </source>
</evidence>
<dbReference type="GO" id="GO:0007041">
    <property type="term" value="P:lysosomal transport"/>
    <property type="evidence" value="ECO:0007669"/>
    <property type="project" value="TreeGrafter"/>
</dbReference>
<sequence>SDARDPYAIPSGPRDACLDLLAVVKSACEDCISVAGGDLFASPVPPFPEEEEYVDAFGDRLAGASSSGGPPSGPSSGLQLDVERMFVERTQVYPGPHDRVGLTRNSVASGVLRVALSSYLECVRSSVFSSLGYRQVKVDAVFLRYVVPHFVRDDFGTPEANACSCVFNAIDDLVLRAGQRTFDDEVIGDDNYYDVEADEIYTPFQLVQAFVEREGVMKRAAFTADD</sequence>
<dbReference type="OrthoDB" id="203678at2759"/>
<dbReference type="GO" id="GO:0032456">
    <property type="term" value="P:endocytic recycling"/>
    <property type="evidence" value="ECO:0007669"/>
    <property type="project" value="TreeGrafter"/>
</dbReference>
<proteinExistence type="inferred from homology"/>
<evidence type="ECO:0000256" key="1">
    <source>
        <dbReference type="ARBA" id="ARBA00006080"/>
    </source>
</evidence>
<accession>K0TDE9</accession>
<dbReference type="GO" id="GO:0015031">
    <property type="term" value="P:protein transport"/>
    <property type="evidence" value="ECO:0007669"/>
    <property type="project" value="UniProtKB-UniRule"/>
</dbReference>
<organism evidence="3 4">
    <name type="scientific">Thalassiosira oceanica</name>
    <name type="common">Marine diatom</name>
    <dbReference type="NCBI Taxonomy" id="159749"/>
    <lineage>
        <taxon>Eukaryota</taxon>
        <taxon>Sar</taxon>
        <taxon>Stramenopiles</taxon>
        <taxon>Ochrophyta</taxon>
        <taxon>Bacillariophyta</taxon>
        <taxon>Coscinodiscophyceae</taxon>
        <taxon>Thalassiosirophycidae</taxon>
        <taxon>Thalassiosirales</taxon>
        <taxon>Thalassiosiraceae</taxon>
        <taxon>Thalassiosira</taxon>
    </lineage>
</organism>
<evidence type="ECO:0000313" key="4">
    <source>
        <dbReference type="Proteomes" id="UP000266841"/>
    </source>
</evidence>
<dbReference type="GO" id="GO:0007030">
    <property type="term" value="P:Golgi organization"/>
    <property type="evidence" value="ECO:0007669"/>
    <property type="project" value="UniProtKB-UniRule"/>
</dbReference>
<reference evidence="3 4" key="1">
    <citation type="journal article" date="2012" name="Genome Biol.">
        <title>Genome and low-iron response of an oceanic diatom adapted to chronic iron limitation.</title>
        <authorList>
            <person name="Lommer M."/>
            <person name="Specht M."/>
            <person name="Roy A.S."/>
            <person name="Kraemer L."/>
            <person name="Andreson R."/>
            <person name="Gutowska M.A."/>
            <person name="Wolf J."/>
            <person name="Bergner S.V."/>
            <person name="Schilhabel M.B."/>
            <person name="Klostermeier U.C."/>
            <person name="Beiko R.G."/>
            <person name="Rosenstiel P."/>
            <person name="Hippler M."/>
            <person name="Laroche J."/>
        </authorList>
    </citation>
    <scope>NUCLEOTIDE SEQUENCE [LARGE SCALE GENOMIC DNA]</scope>
    <source>
        <strain evidence="3 4">CCMP1005</strain>
    </source>
</reference>
<dbReference type="PANTHER" id="PTHR15954">
    <property type="entry name" value="VACUOLAR PROTEIN SORTING-ASSOCIATED PROTEIN 51 HOMOLOG"/>
    <property type="match status" value="1"/>
</dbReference>
<name>K0TDE9_THAOC</name>